<name>A0A8H4N5X3_9PEZI</name>
<keyword evidence="2" id="KW-1185">Reference proteome</keyword>
<reference evidence="1" key="1">
    <citation type="submission" date="2020-04" db="EMBL/GenBank/DDBJ databases">
        <title>Genome Assembly and Annotation of Botryosphaeria dothidea sdau 11-99, a Latent Pathogen of Apple Fruit Ring Rot in China.</title>
        <authorList>
            <person name="Yu C."/>
            <person name="Diao Y."/>
            <person name="Lu Q."/>
            <person name="Zhao J."/>
            <person name="Cui S."/>
            <person name="Peng C."/>
            <person name="He B."/>
            <person name="Liu H."/>
        </authorList>
    </citation>
    <scope>NUCLEOTIDE SEQUENCE [LARGE SCALE GENOMIC DNA]</scope>
    <source>
        <strain evidence="1">Sdau11-99</strain>
    </source>
</reference>
<dbReference type="EMBL" id="WWBZ02000016">
    <property type="protein sequence ID" value="KAF4310225.1"/>
    <property type="molecule type" value="Genomic_DNA"/>
</dbReference>
<evidence type="ECO:0000313" key="2">
    <source>
        <dbReference type="Proteomes" id="UP000572817"/>
    </source>
</evidence>
<proteinExistence type="predicted"/>
<gene>
    <name evidence="1" type="ORF">GTA08_BOTSDO02243</name>
</gene>
<evidence type="ECO:0000313" key="1">
    <source>
        <dbReference type="EMBL" id="KAF4310225.1"/>
    </source>
</evidence>
<dbReference type="AlphaFoldDB" id="A0A8H4N5X3"/>
<accession>A0A8H4N5X3</accession>
<sequence>MAHKSDFTLNNLKWNLRNPAGTKEQSLLSTLDGFVKAIDNSEILEVRGANVSNNHHSRMEVMPMSRSFQFPRPEDTPNNCLLLAMKQILEAEQELADQMLVLAKSTAIKNREEAANQRFRKLALMRVAIRQRFTEWTDARFRILGYVLTTTAPVFTAASSFGSGQYEAQNAGLPYMARERKLKRRQMLGLLEEVLGVSKGLSGLDQGCLMVALDVAPESLKRYLRLRFEREHVAFVGANLPKKHTLRTFKARMQRKVQRYIRPKEPMPFWWPLPLKQVARNKWGTSKM</sequence>
<dbReference type="Proteomes" id="UP000572817">
    <property type="component" value="Unassembled WGS sequence"/>
</dbReference>
<organism evidence="1 2">
    <name type="scientific">Botryosphaeria dothidea</name>
    <dbReference type="NCBI Taxonomy" id="55169"/>
    <lineage>
        <taxon>Eukaryota</taxon>
        <taxon>Fungi</taxon>
        <taxon>Dikarya</taxon>
        <taxon>Ascomycota</taxon>
        <taxon>Pezizomycotina</taxon>
        <taxon>Dothideomycetes</taxon>
        <taxon>Dothideomycetes incertae sedis</taxon>
        <taxon>Botryosphaeriales</taxon>
        <taxon>Botryosphaeriaceae</taxon>
        <taxon>Botryosphaeria</taxon>
    </lineage>
</organism>
<protein>
    <submittedName>
        <fullName evidence="1">Uncharacterized protein</fullName>
    </submittedName>
</protein>
<comment type="caution">
    <text evidence="1">The sequence shown here is derived from an EMBL/GenBank/DDBJ whole genome shotgun (WGS) entry which is preliminary data.</text>
</comment>